<evidence type="ECO:0000313" key="5">
    <source>
        <dbReference type="Ensembl" id="ENSSMAP00000002356.2"/>
    </source>
</evidence>
<comment type="subcellular location">
    <subcellularLocation>
        <location evidence="1">Membrane</location>
    </subcellularLocation>
</comment>
<organism evidence="5 6">
    <name type="scientific">Scophthalmus maximus</name>
    <name type="common">Turbot</name>
    <name type="synonym">Psetta maxima</name>
    <dbReference type="NCBI Taxonomy" id="52904"/>
    <lineage>
        <taxon>Eukaryota</taxon>
        <taxon>Metazoa</taxon>
        <taxon>Chordata</taxon>
        <taxon>Craniata</taxon>
        <taxon>Vertebrata</taxon>
        <taxon>Euteleostomi</taxon>
        <taxon>Actinopterygii</taxon>
        <taxon>Neopterygii</taxon>
        <taxon>Teleostei</taxon>
        <taxon>Neoteleostei</taxon>
        <taxon>Acanthomorphata</taxon>
        <taxon>Carangaria</taxon>
        <taxon>Pleuronectiformes</taxon>
        <taxon>Pleuronectoidei</taxon>
        <taxon>Scophthalmidae</taxon>
        <taxon>Scophthalmus</taxon>
    </lineage>
</organism>
<dbReference type="GO" id="GO:0005102">
    <property type="term" value="F:signaling receptor binding"/>
    <property type="evidence" value="ECO:0007669"/>
    <property type="project" value="TreeGrafter"/>
</dbReference>
<dbReference type="InterPro" id="IPR007110">
    <property type="entry name" value="Ig-like_dom"/>
</dbReference>
<dbReference type="InterPro" id="IPR013106">
    <property type="entry name" value="Ig_V-set"/>
</dbReference>
<dbReference type="GO" id="GO:0001817">
    <property type="term" value="P:regulation of cytokine production"/>
    <property type="evidence" value="ECO:0007669"/>
    <property type="project" value="TreeGrafter"/>
</dbReference>
<dbReference type="InterPro" id="IPR036179">
    <property type="entry name" value="Ig-like_dom_sf"/>
</dbReference>
<evidence type="ECO:0000256" key="2">
    <source>
        <dbReference type="ARBA" id="ARBA00023136"/>
    </source>
</evidence>
<dbReference type="SMART" id="SM00409">
    <property type="entry name" value="IG"/>
    <property type="match status" value="1"/>
</dbReference>
<keyword evidence="3" id="KW-0393">Immunoglobulin domain</keyword>
<dbReference type="PANTHER" id="PTHR24100">
    <property type="entry name" value="BUTYROPHILIN"/>
    <property type="match status" value="1"/>
</dbReference>
<dbReference type="SUPFAM" id="SSF48726">
    <property type="entry name" value="Immunoglobulin"/>
    <property type="match status" value="1"/>
</dbReference>
<accession>A0A8D2ZHM8</accession>
<protein>
    <recommendedName>
        <fullName evidence="4">Ig-like domain-containing protein</fullName>
    </recommendedName>
</protein>
<dbReference type="Proteomes" id="UP000694558">
    <property type="component" value="Chromosome 2"/>
</dbReference>
<evidence type="ECO:0000259" key="4">
    <source>
        <dbReference type="PROSITE" id="PS50835"/>
    </source>
</evidence>
<reference evidence="5" key="2">
    <citation type="submission" date="2025-08" db="UniProtKB">
        <authorList>
            <consortium name="Ensembl"/>
        </authorList>
    </citation>
    <scope>IDENTIFICATION</scope>
</reference>
<dbReference type="PANTHER" id="PTHR24100:SF151">
    <property type="entry name" value="ICOS LIGAND"/>
    <property type="match status" value="1"/>
</dbReference>
<dbReference type="Gene3D" id="2.60.40.10">
    <property type="entry name" value="Immunoglobulins"/>
    <property type="match status" value="2"/>
</dbReference>
<dbReference type="PROSITE" id="PS50835">
    <property type="entry name" value="IG_LIKE"/>
    <property type="match status" value="1"/>
</dbReference>
<dbReference type="InterPro" id="IPR003599">
    <property type="entry name" value="Ig_sub"/>
</dbReference>
<dbReference type="InterPro" id="IPR050504">
    <property type="entry name" value="IgSF_BTN/MOG"/>
</dbReference>
<dbReference type="AlphaFoldDB" id="A0A8D2ZHM8"/>
<dbReference type="GO" id="GO:0009897">
    <property type="term" value="C:external side of plasma membrane"/>
    <property type="evidence" value="ECO:0007669"/>
    <property type="project" value="TreeGrafter"/>
</dbReference>
<name>A0A8D2ZHM8_SCOMX</name>
<evidence type="ECO:0000313" key="6">
    <source>
        <dbReference type="Proteomes" id="UP000694558"/>
    </source>
</evidence>
<keyword evidence="2" id="KW-0472">Membrane</keyword>
<reference evidence="5" key="1">
    <citation type="submission" date="2023-05" db="EMBL/GenBank/DDBJ databases">
        <title>High-quality long-read genome of Scophthalmus maximus.</title>
        <authorList>
            <person name="Lien S."/>
            <person name="Martinez P."/>
        </authorList>
    </citation>
    <scope>NUCLEOTIDE SEQUENCE [LARGE SCALE GENOMIC DNA]</scope>
</reference>
<sequence length="223" mass="25049">DLVSPRRAGYCSFFANVSQTGRQEVRADFISVIVASAGETVILPCYINVSRDIPTVEWSKVGPELNIAFLYRDGCETFEMKNPLFRYRTNLNMNEVKNGDVSLRMSDVRPSDAGKYQCLILHTRNSHVAATFQVPGVGVTLQCEASGRSPQLEITFLDDQEKNISAGNLKRHQDPRGCVTVVRRVTVLTETNRCVHSCFKKMIWLMANTDAHVYITDTGNLQR</sequence>
<evidence type="ECO:0000256" key="3">
    <source>
        <dbReference type="ARBA" id="ARBA00023319"/>
    </source>
</evidence>
<dbReference type="GO" id="GO:0050852">
    <property type="term" value="P:T cell receptor signaling pathway"/>
    <property type="evidence" value="ECO:0007669"/>
    <property type="project" value="TreeGrafter"/>
</dbReference>
<dbReference type="Ensembl" id="ENSSMAT00000002396.2">
    <property type="protein sequence ID" value="ENSSMAP00000002356.2"/>
    <property type="gene ID" value="ENSSMAG00000023001.1"/>
</dbReference>
<feature type="domain" description="Ig-like" evidence="4">
    <location>
        <begin position="38"/>
        <end position="129"/>
    </location>
</feature>
<dbReference type="Pfam" id="PF07686">
    <property type="entry name" value="V-set"/>
    <property type="match status" value="1"/>
</dbReference>
<evidence type="ECO:0000256" key="1">
    <source>
        <dbReference type="ARBA" id="ARBA00004370"/>
    </source>
</evidence>
<proteinExistence type="predicted"/>
<dbReference type="InterPro" id="IPR013783">
    <property type="entry name" value="Ig-like_fold"/>
</dbReference>
<dbReference type="GeneTree" id="ENSGT01120000272287"/>